<comment type="similarity">
    <text evidence="2">Belongs to the cytidine and deoxycytidylate deaminase family.</text>
</comment>
<keyword evidence="6" id="KW-0862">Zinc</keyword>
<gene>
    <name evidence="11" type="ORF">BATDEDRAFT_14312</name>
</gene>
<dbReference type="InterPro" id="IPR027417">
    <property type="entry name" value="P-loop_NTPase"/>
</dbReference>
<dbReference type="GO" id="GO:0008270">
    <property type="term" value="F:zinc ion binding"/>
    <property type="evidence" value="ECO:0007669"/>
    <property type="project" value="InterPro"/>
</dbReference>
<evidence type="ECO:0000256" key="8">
    <source>
        <dbReference type="ARBA" id="ARBA00041763"/>
    </source>
</evidence>
<dbReference type="STRING" id="684364.F4PC91"/>
<organism evidence="11 12">
    <name type="scientific">Batrachochytrium dendrobatidis (strain JAM81 / FGSC 10211)</name>
    <name type="common">Frog chytrid fungus</name>
    <dbReference type="NCBI Taxonomy" id="684364"/>
    <lineage>
        <taxon>Eukaryota</taxon>
        <taxon>Fungi</taxon>
        <taxon>Fungi incertae sedis</taxon>
        <taxon>Chytridiomycota</taxon>
        <taxon>Chytridiomycota incertae sedis</taxon>
        <taxon>Chytridiomycetes</taxon>
        <taxon>Rhizophydiales</taxon>
        <taxon>Rhizophydiales incertae sedis</taxon>
        <taxon>Batrachochytrium</taxon>
    </lineage>
</organism>
<dbReference type="PROSITE" id="PS00903">
    <property type="entry name" value="CYT_DCMP_DEAMINASES_1"/>
    <property type="match status" value="1"/>
</dbReference>
<dbReference type="FunFam" id="3.40.140.10:FF:000035">
    <property type="entry name" value="dCMP deaminase"/>
    <property type="match status" value="1"/>
</dbReference>
<keyword evidence="4" id="KW-0545">Nucleotide biosynthesis</keyword>
<evidence type="ECO:0000256" key="4">
    <source>
        <dbReference type="ARBA" id="ARBA00022727"/>
    </source>
</evidence>
<dbReference type="InterPro" id="IPR015517">
    <property type="entry name" value="dCMP_deaminase-rel"/>
</dbReference>
<dbReference type="InterPro" id="IPR035105">
    <property type="entry name" value="Deoxycytidylate_deaminase_dom"/>
</dbReference>
<evidence type="ECO:0000256" key="3">
    <source>
        <dbReference type="ARBA" id="ARBA00022723"/>
    </source>
</evidence>
<proteinExistence type="inferred from homology"/>
<dbReference type="GeneID" id="18236910"/>
<dbReference type="OrthoDB" id="6710946at2759"/>
<keyword evidence="12" id="KW-1185">Reference proteome</keyword>
<dbReference type="PANTHER" id="PTHR11086">
    <property type="entry name" value="DEOXYCYTIDYLATE DEAMINASE-RELATED"/>
    <property type="match status" value="1"/>
</dbReference>
<name>F4PC91_BATDJ</name>
<evidence type="ECO:0000259" key="10">
    <source>
        <dbReference type="PROSITE" id="PS51747"/>
    </source>
</evidence>
<dbReference type="GO" id="GO:0006226">
    <property type="term" value="P:dUMP biosynthetic process"/>
    <property type="evidence" value="ECO:0000318"/>
    <property type="project" value="GO_Central"/>
</dbReference>
<comment type="cofactor">
    <cofactor evidence="1">
        <name>Zn(2+)</name>
        <dbReference type="ChEBI" id="CHEBI:29105"/>
    </cofactor>
</comment>
<dbReference type="InterPro" id="IPR016193">
    <property type="entry name" value="Cytidine_deaminase-like"/>
</dbReference>
<evidence type="ECO:0000256" key="1">
    <source>
        <dbReference type="ARBA" id="ARBA00001947"/>
    </source>
</evidence>
<evidence type="ECO:0000256" key="6">
    <source>
        <dbReference type="ARBA" id="ARBA00022833"/>
    </source>
</evidence>
<dbReference type="CDD" id="cd01286">
    <property type="entry name" value="deoxycytidylate_deaminase"/>
    <property type="match status" value="1"/>
</dbReference>
<dbReference type="InterPro" id="IPR016192">
    <property type="entry name" value="APOBEC/CMP_deaminase_Zn-bd"/>
</dbReference>
<dbReference type="HOGENOM" id="CLU_047993_0_1_1"/>
<evidence type="ECO:0000256" key="2">
    <source>
        <dbReference type="ARBA" id="ARBA00006576"/>
    </source>
</evidence>
<dbReference type="RefSeq" id="XP_006682133.1">
    <property type="nucleotide sequence ID" value="XM_006682070.1"/>
</dbReference>
<dbReference type="Gene3D" id="3.40.50.300">
    <property type="entry name" value="P-loop containing nucleotide triphosphate hydrolases"/>
    <property type="match status" value="1"/>
</dbReference>
<dbReference type="PANTHER" id="PTHR11086:SF18">
    <property type="entry name" value="DEOXYCYTIDYLATE DEAMINASE"/>
    <property type="match status" value="1"/>
</dbReference>
<accession>F4PC91</accession>
<dbReference type="Proteomes" id="UP000007241">
    <property type="component" value="Unassembled WGS sequence"/>
</dbReference>
<protein>
    <recommendedName>
        <fullName evidence="9">Deoxycytidylate deaminase</fullName>
        <ecNumber evidence="7">3.5.4.12</ecNumber>
    </recommendedName>
    <alternativeName>
        <fullName evidence="8">dCMP deaminase</fullName>
    </alternativeName>
</protein>
<evidence type="ECO:0000313" key="11">
    <source>
        <dbReference type="EMBL" id="EGF77244.1"/>
    </source>
</evidence>
<evidence type="ECO:0000256" key="5">
    <source>
        <dbReference type="ARBA" id="ARBA00022801"/>
    </source>
</evidence>
<dbReference type="FunFam" id="3.40.50.300:FF:003507">
    <property type="entry name" value="dCMP deaminase, putative"/>
    <property type="match status" value="1"/>
</dbReference>
<reference evidence="11 12" key="1">
    <citation type="submission" date="2009-12" db="EMBL/GenBank/DDBJ databases">
        <title>The draft genome of Batrachochytrium dendrobatidis.</title>
        <authorList>
            <consortium name="US DOE Joint Genome Institute (JGI-PGF)"/>
            <person name="Kuo A."/>
            <person name="Salamov A."/>
            <person name="Schmutz J."/>
            <person name="Lucas S."/>
            <person name="Pitluck S."/>
            <person name="Rosenblum E."/>
            <person name="Stajich J."/>
            <person name="Eisen M."/>
            <person name="Grigoriev I.V."/>
        </authorList>
    </citation>
    <scope>NUCLEOTIDE SEQUENCE [LARGE SCALE GENOMIC DNA]</scope>
    <source>
        <strain evidence="12">JAM81 / FGSC 10211</strain>
    </source>
</reference>
<evidence type="ECO:0000313" key="12">
    <source>
        <dbReference type="Proteomes" id="UP000007241"/>
    </source>
</evidence>
<sequence>MLIGLVGPAYAGKSIVKKYLQHKYGFIELLVRSTCSLAEMVHTDNSSADNPIALPHSQSSCVAGSTHLSSRTFSNISELYNYVTENWQSYCIIDDVDCISGWDVLCKRPFFLLVSIEAPMHLRWQRLLSENTTPVLDNLHTSSMCALGKLDRPALYLTISKSDVRIINTARSLNDLYMLVDSTDLLNHERLRPNWDTYFMELCDLAARRSNCMKRRVGCILVNNRRVIATGYNGTPRGIRNCNDGGCQRCNSNASCGSQLDTCLCLHAEENALLEAGRERISGSGHTTLYCNTCPCLGCAKKIVQVGVKEVVFLNSYSMDEMTAALLREGGVVLRQHTFLKTVFLADPKKASK</sequence>
<dbReference type="SUPFAM" id="SSF53927">
    <property type="entry name" value="Cytidine deaminase-like"/>
    <property type="match status" value="1"/>
</dbReference>
<evidence type="ECO:0000256" key="7">
    <source>
        <dbReference type="ARBA" id="ARBA00038938"/>
    </source>
</evidence>
<dbReference type="EC" id="3.5.4.12" evidence="7"/>
<evidence type="ECO:0000256" key="9">
    <source>
        <dbReference type="ARBA" id="ARBA00071582"/>
    </source>
</evidence>
<dbReference type="FunCoup" id="F4PC91">
    <property type="interactions" value="49"/>
</dbReference>
<keyword evidence="3" id="KW-0479">Metal-binding</keyword>
<dbReference type="GO" id="GO:0004132">
    <property type="term" value="F:dCMP deaminase activity"/>
    <property type="evidence" value="ECO:0000318"/>
    <property type="project" value="GO_Central"/>
</dbReference>
<dbReference type="OMA" id="YFMRLAD"/>
<dbReference type="InParanoid" id="F4PC91"/>
<dbReference type="Pfam" id="PF00383">
    <property type="entry name" value="dCMP_cyt_deam_1"/>
    <property type="match status" value="1"/>
</dbReference>
<dbReference type="PROSITE" id="PS51747">
    <property type="entry name" value="CYT_DCMP_DEAMINASES_2"/>
    <property type="match status" value="1"/>
</dbReference>
<dbReference type="InterPro" id="IPR002125">
    <property type="entry name" value="CMP_dCMP_dom"/>
</dbReference>
<feature type="domain" description="CMP/dCMP-type deaminase" evidence="10">
    <location>
        <begin position="194"/>
        <end position="334"/>
    </location>
</feature>
<dbReference type="AlphaFoldDB" id="F4PC91"/>
<dbReference type="EMBL" id="GL882893">
    <property type="protein sequence ID" value="EGF77244.1"/>
    <property type="molecule type" value="Genomic_DNA"/>
</dbReference>
<dbReference type="GO" id="GO:0006231">
    <property type="term" value="P:dTMP biosynthetic process"/>
    <property type="evidence" value="ECO:0000318"/>
    <property type="project" value="GO_Central"/>
</dbReference>
<dbReference type="Gene3D" id="3.40.140.10">
    <property type="entry name" value="Cytidine Deaminase, domain 2"/>
    <property type="match status" value="1"/>
</dbReference>
<keyword evidence="5" id="KW-0378">Hydrolase</keyword>
<dbReference type="GO" id="GO:0005737">
    <property type="term" value="C:cytoplasm"/>
    <property type="evidence" value="ECO:0000318"/>
    <property type="project" value="GO_Central"/>
</dbReference>